<reference evidence="2 3" key="1">
    <citation type="journal article" date="2016" name="G3 (Bethesda)">
        <title>First Draft Assembly and Annotation of the Genome of a California Endemic Oak Quercus lobata Nee (Fagaceae).</title>
        <authorList>
            <person name="Sork V.L."/>
            <person name="Fitz-Gibbon S.T."/>
            <person name="Puiu D."/>
            <person name="Crepeau M."/>
            <person name="Gugger P.F."/>
            <person name="Sherman R."/>
            <person name="Stevens K."/>
            <person name="Langley C.H."/>
            <person name="Pellegrini M."/>
            <person name="Salzberg S.L."/>
        </authorList>
    </citation>
    <scope>NUCLEOTIDE SEQUENCE [LARGE SCALE GENOMIC DNA]</scope>
    <source>
        <strain evidence="2 3">cv. SW786</strain>
    </source>
</reference>
<feature type="transmembrane region" description="Helical" evidence="1">
    <location>
        <begin position="42"/>
        <end position="62"/>
    </location>
</feature>
<dbReference type="EMBL" id="LRBV02000004">
    <property type="status" value="NOT_ANNOTATED_CDS"/>
    <property type="molecule type" value="Genomic_DNA"/>
</dbReference>
<protein>
    <submittedName>
        <fullName evidence="2">Uncharacterized protein</fullName>
    </submittedName>
</protein>
<dbReference type="EnsemblPlants" id="QL04p037611:mrna">
    <property type="protein sequence ID" value="QL04p037611:mrna"/>
    <property type="gene ID" value="QL04p037611"/>
</dbReference>
<feature type="transmembrane region" description="Helical" evidence="1">
    <location>
        <begin position="74"/>
        <end position="97"/>
    </location>
</feature>
<name>A0A7N2LHE0_QUELO</name>
<keyword evidence="1" id="KW-0812">Transmembrane</keyword>
<evidence type="ECO:0000256" key="1">
    <source>
        <dbReference type="SAM" id="Phobius"/>
    </source>
</evidence>
<dbReference type="InParanoid" id="A0A7N2LHE0"/>
<evidence type="ECO:0000313" key="3">
    <source>
        <dbReference type="Proteomes" id="UP000594261"/>
    </source>
</evidence>
<reference evidence="2" key="2">
    <citation type="submission" date="2021-01" db="UniProtKB">
        <authorList>
            <consortium name="EnsemblPlants"/>
        </authorList>
    </citation>
    <scope>IDENTIFICATION</scope>
</reference>
<evidence type="ECO:0000313" key="2">
    <source>
        <dbReference type="EnsemblPlants" id="QL04p037611:mrna"/>
    </source>
</evidence>
<proteinExistence type="predicted"/>
<sequence length="160" mass="18315">MDRSYHVGGVRTPLERRDHAVLAILVGIHYQTQKSSPVETHFAVILPLIMAAVVYSIVLARINVQPRSSEYLNLYRLAYLGSGILVGLLMSPLRWFVVNFCTSLIVEILRRWHQPIYLFVCQSCDWLQKKFEAVRLAASEAFSLTRDTEEQQNDGNRLPV</sequence>
<organism evidence="2 3">
    <name type="scientific">Quercus lobata</name>
    <name type="common">Valley oak</name>
    <dbReference type="NCBI Taxonomy" id="97700"/>
    <lineage>
        <taxon>Eukaryota</taxon>
        <taxon>Viridiplantae</taxon>
        <taxon>Streptophyta</taxon>
        <taxon>Embryophyta</taxon>
        <taxon>Tracheophyta</taxon>
        <taxon>Spermatophyta</taxon>
        <taxon>Magnoliopsida</taxon>
        <taxon>eudicotyledons</taxon>
        <taxon>Gunneridae</taxon>
        <taxon>Pentapetalae</taxon>
        <taxon>rosids</taxon>
        <taxon>fabids</taxon>
        <taxon>Fagales</taxon>
        <taxon>Fagaceae</taxon>
        <taxon>Quercus</taxon>
    </lineage>
</organism>
<dbReference type="Proteomes" id="UP000594261">
    <property type="component" value="Chromosome 4"/>
</dbReference>
<dbReference type="AlphaFoldDB" id="A0A7N2LHE0"/>
<accession>A0A7N2LHE0</accession>
<keyword evidence="1" id="KW-1133">Transmembrane helix</keyword>
<dbReference type="Gramene" id="QL04p037611:mrna">
    <property type="protein sequence ID" value="QL04p037611:mrna"/>
    <property type="gene ID" value="QL04p037611"/>
</dbReference>
<keyword evidence="3" id="KW-1185">Reference proteome</keyword>
<keyword evidence="1" id="KW-0472">Membrane</keyword>